<evidence type="ECO:0000256" key="6">
    <source>
        <dbReference type="HAMAP-Rule" id="MF_00362"/>
    </source>
</evidence>
<dbReference type="GO" id="GO:0015934">
    <property type="term" value="C:large ribosomal subunit"/>
    <property type="evidence" value="ECO:0007669"/>
    <property type="project" value="InterPro"/>
</dbReference>
<evidence type="ECO:0000256" key="3">
    <source>
        <dbReference type="ARBA" id="ARBA00022980"/>
    </source>
</evidence>
<proteinExistence type="inferred from homology"/>
<dbReference type="Gene3D" id="3.30.70.1730">
    <property type="match status" value="1"/>
</dbReference>
<dbReference type="EMBL" id="QPMH01000010">
    <property type="protein sequence ID" value="RDD61624.1"/>
    <property type="molecule type" value="Genomic_DNA"/>
</dbReference>
<keyword evidence="3 6" id="KW-0689">Ribosomal protein</keyword>
<gene>
    <name evidence="6" type="primary">rplJ</name>
    <name evidence="7" type="ORF">DRB17_11875</name>
</gene>
<dbReference type="NCBIfam" id="NF000955">
    <property type="entry name" value="PRK00099.1-1"/>
    <property type="match status" value="1"/>
</dbReference>
<dbReference type="GO" id="GO:0003735">
    <property type="term" value="F:structural constituent of ribosome"/>
    <property type="evidence" value="ECO:0007669"/>
    <property type="project" value="InterPro"/>
</dbReference>
<dbReference type="Pfam" id="PF00466">
    <property type="entry name" value="Ribosomal_L10"/>
    <property type="match status" value="1"/>
</dbReference>
<comment type="similarity">
    <text evidence="2 6">Belongs to the universal ribosomal protein uL10 family.</text>
</comment>
<evidence type="ECO:0000256" key="5">
    <source>
        <dbReference type="ARBA" id="ARBA00035202"/>
    </source>
</evidence>
<reference evidence="7 8" key="1">
    <citation type="submission" date="2018-07" db="EMBL/GenBank/DDBJ databases">
        <title>Venubactetium sediminum gen. nov., sp. nov., isolated from a marine solar saltern.</title>
        <authorList>
            <person name="Wang S."/>
        </authorList>
    </citation>
    <scope>NUCLEOTIDE SEQUENCE [LARGE SCALE GENOMIC DNA]</scope>
    <source>
        <strain evidence="7 8">WD2A32</strain>
    </source>
</reference>
<keyword evidence="4 6" id="KW-0687">Ribonucleoprotein</keyword>
<accession>A0A369TAV1</accession>
<protein>
    <recommendedName>
        <fullName evidence="5 6">Large ribosomal subunit protein uL10</fullName>
    </recommendedName>
</protein>
<dbReference type="GO" id="GO:0070180">
    <property type="term" value="F:large ribosomal subunit rRNA binding"/>
    <property type="evidence" value="ECO:0007669"/>
    <property type="project" value="UniProtKB-UniRule"/>
</dbReference>
<evidence type="ECO:0000256" key="1">
    <source>
        <dbReference type="ARBA" id="ARBA00002633"/>
    </source>
</evidence>
<keyword evidence="6" id="KW-0694">RNA-binding</keyword>
<comment type="subunit">
    <text evidence="6">Part of the ribosomal stalk of the 50S ribosomal subunit. The N-terminus interacts with L11 and the large rRNA to form the base of the stalk. The C-terminus forms an elongated spine to which L12 dimers bind in a sequential fashion forming a multimeric L10(L12)X complex.</text>
</comment>
<dbReference type="InterPro" id="IPR001790">
    <property type="entry name" value="Ribosomal_uL10"/>
</dbReference>
<dbReference type="RefSeq" id="WP_114582427.1">
    <property type="nucleotide sequence ID" value="NZ_QPMH01000010.1"/>
</dbReference>
<dbReference type="AlphaFoldDB" id="A0A369TAV1"/>
<dbReference type="GO" id="GO:0006412">
    <property type="term" value="P:translation"/>
    <property type="evidence" value="ECO:0007669"/>
    <property type="project" value="UniProtKB-UniRule"/>
</dbReference>
<comment type="function">
    <text evidence="1 6">Forms part of the ribosomal stalk, playing a central role in the interaction of the ribosome with GTP-bound translation factors.</text>
</comment>
<dbReference type="InterPro" id="IPR002363">
    <property type="entry name" value="Ribosomal_uL10_CS_bac"/>
</dbReference>
<dbReference type="Proteomes" id="UP000253941">
    <property type="component" value="Unassembled WGS sequence"/>
</dbReference>
<organism evidence="7 8">
    <name type="scientific">Ferruginivarius sediminum</name>
    <dbReference type="NCBI Taxonomy" id="2661937"/>
    <lineage>
        <taxon>Bacteria</taxon>
        <taxon>Pseudomonadati</taxon>
        <taxon>Pseudomonadota</taxon>
        <taxon>Alphaproteobacteria</taxon>
        <taxon>Rhodospirillales</taxon>
        <taxon>Rhodospirillaceae</taxon>
        <taxon>Ferruginivarius</taxon>
    </lineage>
</organism>
<dbReference type="PANTHER" id="PTHR11560">
    <property type="entry name" value="39S RIBOSOMAL PROTEIN L10, MITOCHONDRIAL"/>
    <property type="match status" value="1"/>
</dbReference>
<sequence>MDRAEKKELVSFLHQTFQDATCVVVTHQTGLTVAEVSDLRGKMREQGARYKVAKNRLARLALDGTKFEGLKPLLEGPTALAWSDDPVAAAKVAVEFADKNKKLTIVGGALGEKTFDATGVEALAKTPSLDESRAKLAGLMQTPAQRVAMTLQAPAGQLARVFNAYAEKGNAA</sequence>
<dbReference type="SUPFAM" id="SSF160369">
    <property type="entry name" value="Ribosomal protein L10-like"/>
    <property type="match status" value="1"/>
</dbReference>
<evidence type="ECO:0000313" key="8">
    <source>
        <dbReference type="Proteomes" id="UP000253941"/>
    </source>
</evidence>
<dbReference type="Gene3D" id="6.10.250.290">
    <property type="match status" value="1"/>
</dbReference>
<keyword evidence="8" id="KW-1185">Reference proteome</keyword>
<keyword evidence="6" id="KW-0699">rRNA-binding</keyword>
<dbReference type="InterPro" id="IPR047865">
    <property type="entry name" value="Ribosomal_uL10_bac_type"/>
</dbReference>
<evidence type="ECO:0000256" key="2">
    <source>
        <dbReference type="ARBA" id="ARBA00008889"/>
    </source>
</evidence>
<dbReference type="PROSITE" id="PS01109">
    <property type="entry name" value="RIBOSOMAL_L10"/>
    <property type="match status" value="1"/>
</dbReference>
<dbReference type="InterPro" id="IPR043141">
    <property type="entry name" value="Ribosomal_uL10-like_sf"/>
</dbReference>
<comment type="caution">
    <text evidence="7">The sequence shown here is derived from an EMBL/GenBank/DDBJ whole genome shotgun (WGS) entry which is preliminary data.</text>
</comment>
<name>A0A369TAV1_9PROT</name>
<dbReference type="CDD" id="cd05797">
    <property type="entry name" value="Ribosomal_L10"/>
    <property type="match status" value="1"/>
</dbReference>
<dbReference type="InterPro" id="IPR022973">
    <property type="entry name" value="Ribosomal_uL10_bac"/>
</dbReference>
<evidence type="ECO:0000313" key="7">
    <source>
        <dbReference type="EMBL" id="RDD61624.1"/>
    </source>
</evidence>
<evidence type="ECO:0000256" key="4">
    <source>
        <dbReference type="ARBA" id="ARBA00023274"/>
    </source>
</evidence>
<dbReference type="HAMAP" id="MF_00362">
    <property type="entry name" value="Ribosomal_uL10"/>
    <property type="match status" value="1"/>
</dbReference>